<gene>
    <name evidence="2" type="ORF">NVI5450_4851</name>
</gene>
<keyword evidence="1" id="KW-0175">Coiled coil</keyword>
<proteinExistence type="predicted"/>
<feature type="coiled-coil region" evidence="1">
    <location>
        <begin position="1"/>
        <end position="28"/>
    </location>
</feature>
<accession>A0A1L0ASQ3</accession>
<dbReference type="OrthoDB" id="9968977at2"/>
<dbReference type="EMBL" id="FPLD01000164">
    <property type="protein sequence ID" value="SGZ20280.1"/>
    <property type="molecule type" value="Genomic_DNA"/>
</dbReference>
<dbReference type="Proteomes" id="UP000183794">
    <property type="component" value="Unassembled WGS sequence"/>
</dbReference>
<dbReference type="RefSeq" id="WP_075518655.1">
    <property type="nucleotide sequence ID" value="NZ_FPLD01000164.1"/>
</dbReference>
<dbReference type="AlphaFoldDB" id="A0A1L0ASQ3"/>
<sequence>MNQELLKLHKLVTQRNELESQMKAQRELICEKYCTVKVGDELEVNDHSHKGKTIVADTIGLRLDYKGLQFVVSGHVKKKNGDLSQFTGKSFITIDKGYSQLVK</sequence>
<evidence type="ECO:0000313" key="3">
    <source>
        <dbReference type="Proteomes" id="UP000183794"/>
    </source>
</evidence>
<protein>
    <submittedName>
        <fullName evidence="2">Adenylate/guanylate cyclase catalytic domain protein</fullName>
    </submittedName>
</protein>
<name>A0A1L0ASQ3_9GAMM</name>
<evidence type="ECO:0000313" key="2">
    <source>
        <dbReference type="EMBL" id="SGZ20280.1"/>
    </source>
</evidence>
<organism evidence="2 3">
    <name type="scientific">Moritella viscosa</name>
    <dbReference type="NCBI Taxonomy" id="80854"/>
    <lineage>
        <taxon>Bacteria</taxon>
        <taxon>Pseudomonadati</taxon>
        <taxon>Pseudomonadota</taxon>
        <taxon>Gammaproteobacteria</taxon>
        <taxon>Alteromonadales</taxon>
        <taxon>Moritellaceae</taxon>
        <taxon>Moritella</taxon>
    </lineage>
</organism>
<evidence type="ECO:0000256" key="1">
    <source>
        <dbReference type="SAM" id="Coils"/>
    </source>
</evidence>
<reference evidence="2 3" key="1">
    <citation type="submission" date="2016-11" db="EMBL/GenBank/DDBJ databases">
        <authorList>
            <person name="Jaros S."/>
            <person name="Januszkiewicz K."/>
            <person name="Wedrychowicz H."/>
        </authorList>
    </citation>
    <scope>NUCLEOTIDE SEQUENCE [LARGE SCALE GENOMIC DNA]</scope>
    <source>
        <strain evidence="2">NVI 5450</strain>
    </source>
</reference>